<proteinExistence type="predicted"/>
<reference evidence="2 3" key="2">
    <citation type="submission" date="2015-01" db="EMBL/GenBank/DDBJ databases">
        <title>Genome sequence of a Bifidobacterium animalis strain.</title>
        <authorList>
            <person name="Bogovic-Matijasic B."/>
            <person name="Hacin B."/>
            <person name="Citar M."/>
            <person name="Svigelj K."/>
            <person name="Stempelj M."/>
            <person name="Rogelj I."/>
        </authorList>
    </citation>
    <scope>NUCLEOTIDE SEQUENCE [LARGE SCALE GENOMIC DNA]</scope>
    <source>
        <strain evidence="2 3">IM386</strain>
    </source>
</reference>
<accession>A0AAV2W0X2</accession>
<dbReference type="Pfam" id="PF12307">
    <property type="entry name" value="DUF3631"/>
    <property type="match status" value="1"/>
</dbReference>
<evidence type="ECO:0000313" key="3">
    <source>
        <dbReference type="Proteomes" id="UP000035645"/>
    </source>
</evidence>
<reference evidence="2 3" key="1">
    <citation type="submission" date="2013-10" db="EMBL/GenBank/DDBJ databases">
        <authorList>
            <person name="Manrique M."/>
        </authorList>
    </citation>
    <scope>NUCLEOTIDE SEQUENCE [LARGE SCALE GENOMIC DNA]</scope>
    <source>
        <strain evidence="2 3">IM386</strain>
    </source>
</reference>
<protein>
    <submittedName>
        <fullName evidence="2">Replication initiator protein</fullName>
    </submittedName>
</protein>
<feature type="domain" description="DUF3631" evidence="1">
    <location>
        <begin position="220"/>
        <end position="383"/>
    </location>
</feature>
<dbReference type="InterPro" id="IPR022081">
    <property type="entry name" value="DUF3631"/>
</dbReference>
<dbReference type="EMBL" id="CBUQ010000005">
    <property type="protein sequence ID" value="CDI67235.1"/>
    <property type="molecule type" value="Genomic_DNA"/>
</dbReference>
<organism evidence="2 3">
    <name type="scientific">Bifidobacterium animalis subsp. animalis IM386</name>
    <dbReference type="NCBI Taxonomy" id="1402194"/>
    <lineage>
        <taxon>Bacteria</taxon>
        <taxon>Bacillati</taxon>
        <taxon>Actinomycetota</taxon>
        <taxon>Actinomycetes</taxon>
        <taxon>Bifidobacteriales</taxon>
        <taxon>Bifidobacteriaceae</taxon>
        <taxon>Bifidobacterium</taxon>
    </lineage>
</organism>
<dbReference type="RefSeq" id="WP_014697118.1">
    <property type="nucleotide sequence ID" value="NZ_CBUQ010000005.1"/>
</dbReference>
<comment type="caution">
    <text evidence="2">The sequence shown here is derived from an EMBL/GenBank/DDBJ whole genome shotgun (WGS) entry which is preliminary data.</text>
</comment>
<name>A0AAV2W0X2_9BIFI</name>
<evidence type="ECO:0000259" key="1">
    <source>
        <dbReference type="Pfam" id="PF12307"/>
    </source>
</evidence>
<dbReference type="AlphaFoldDB" id="A0AAV2W0X2"/>
<gene>
    <name evidence="2" type="ORF">BANIM336_00544</name>
</gene>
<evidence type="ECO:0000313" key="2">
    <source>
        <dbReference type="EMBL" id="CDI67235.1"/>
    </source>
</evidence>
<sequence>MLTTELDADALLIERQDALAAVAAMPDDGVLNDTRAWFARFIVTRKPSDLDVLSLWTLHTYLLQVLPVSPRLVVDSIMPGSGKTTTLEHLDHLCHAPTLASAFGSAAMIPRMIDAAGDASLSLLIDEVDRTLDPSKDGVGDLLAVINSGYKPGATRPVLVPDKKEGWKAAPMDTYAAIAMAGNSPKLPDDTKSRSIPIFLLPDIDGSADETDWVSDDTLAKQAAALHAKLEAWATIHAEQVQATRPVLPTRCRNRAKERWVSFAKIAAVAGGQWPDKVNDLIEADLDREEAERADGINGLPQTVKLLRDLVTVFGERESMPTTEIVAKLAAYNSEEWGLASPYGKPITRQRLAKMMSPLGIHSVRSYDNGAKTPRSYLRADIAKVADSLHLPTLT</sequence>
<dbReference type="Proteomes" id="UP000035645">
    <property type="component" value="Unassembled WGS sequence"/>
</dbReference>